<dbReference type="AlphaFoldDB" id="A0A0L0CUU6"/>
<reference evidence="3" key="1">
    <citation type="submission" date="2015-07" db="EMBL/GenBank/DDBJ databases">
        <title>Annotation of Plasmodium falciparum RAJ116.</title>
        <authorList>
            <consortium name="The Broad Institute Genome Sequencing Platform"/>
            <person name="Volkman S.K."/>
            <person name="Neafsey D.E."/>
            <person name="Dash A.P."/>
            <person name="Chitnis C.E."/>
            <person name="Hartl D.L."/>
            <person name="Young S.K."/>
            <person name="Zeng Q."/>
            <person name="Koehrsen M."/>
            <person name="Alvarado L."/>
            <person name="Berlin A."/>
            <person name="Borenstein D."/>
            <person name="Chapman S.B."/>
            <person name="Chen Z."/>
            <person name="Engels R."/>
            <person name="Freedman E."/>
            <person name="Gellesch M."/>
            <person name="Goldberg J."/>
            <person name="Griggs A."/>
            <person name="Gujja S."/>
            <person name="Heilman E.R."/>
            <person name="Heiman D.I."/>
            <person name="Howarth C."/>
            <person name="Jen D."/>
            <person name="Larson L."/>
            <person name="Mehta T."/>
            <person name="Neiman D."/>
            <person name="Park D."/>
            <person name="Pearson M."/>
            <person name="Roberts A."/>
            <person name="Saif S."/>
            <person name="Shea T."/>
            <person name="Shenoy N."/>
            <person name="Sisk P."/>
            <person name="Stolte C."/>
            <person name="Sykes S."/>
            <person name="Walk T."/>
            <person name="White J."/>
            <person name="Yandava C."/>
            <person name="Haas B."/>
            <person name="Henn M.R."/>
            <person name="Nusbaum C."/>
            <person name="Birren B."/>
        </authorList>
    </citation>
    <scope>NUCLEOTIDE SEQUENCE [LARGE SCALE GENOMIC DNA]</scope>
    <source>
        <strain evidence="3">RAJ116</strain>
    </source>
</reference>
<sequence>MNKIHRNKKKKKKKKEYYYINTIYLVYYLIYYICTYIYIQRNKETSTFSLLLLMKDNIIKNVLYKFISKFKKYIFYYNIMKINIKIKYILIIIYNIFIYNI</sequence>
<organism evidence="2 3">
    <name type="scientific">Plasmodium falciparum RAJ116</name>
    <dbReference type="NCBI Taxonomy" id="580058"/>
    <lineage>
        <taxon>Eukaryota</taxon>
        <taxon>Sar</taxon>
        <taxon>Alveolata</taxon>
        <taxon>Apicomplexa</taxon>
        <taxon>Aconoidasida</taxon>
        <taxon>Haemosporida</taxon>
        <taxon>Plasmodiidae</taxon>
        <taxon>Plasmodium</taxon>
        <taxon>Plasmodium (Laverania)</taxon>
    </lineage>
</organism>
<name>A0A0L0CUU6_PLAFA</name>
<feature type="transmembrane region" description="Helical" evidence="1">
    <location>
        <begin position="21"/>
        <end position="39"/>
    </location>
</feature>
<dbReference type="EMBL" id="GG663776">
    <property type="protein sequence ID" value="KNC35139.1"/>
    <property type="molecule type" value="Genomic_DNA"/>
</dbReference>
<evidence type="ECO:0000256" key="1">
    <source>
        <dbReference type="SAM" id="Phobius"/>
    </source>
</evidence>
<keyword evidence="1" id="KW-0812">Transmembrane</keyword>
<dbReference type="Proteomes" id="UP000054566">
    <property type="component" value="Unassembled WGS sequence"/>
</dbReference>
<feature type="transmembrane region" description="Helical" evidence="1">
    <location>
        <begin position="75"/>
        <end position="97"/>
    </location>
</feature>
<protein>
    <submittedName>
        <fullName evidence="2">Uncharacterized protein</fullName>
    </submittedName>
</protein>
<keyword evidence="1" id="KW-1133">Transmembrane helix</keyword>
<accession>A0A0L0CUU6</accession>
<evidence type="ECO:0000313" key="2">
    <source>
        <dbReference type="EMBL" id="KNC35139.1"/>
    </source>
</evidence>
<gene>
    <name evidence="2" type="ORF">PFLG_00116</name>
</gene>
<evidence type="ECO:0000313" key="3">
    <source>
        <dbReference type="Proteomes" id="UP000054566"/>
    </source>
</evidence>
<proteinExistence type="predicted"/>
<reference evidence="3" key="2">
    <citation type="submission" date="2015-07" db="EMBL/GenBank/DDBJ databases">
        <title>The genome sequence of Plasmodium falciparum RAJ116.</title>
        <authorList>
            <consortium name="The Broad Institute Genome Sequencing Platform"/>
            <person name="Volkman S.K."/>
            <person name="Neafsey D.E."/>
            <person name="Dash A.P."/>
            <person name="Chitnis C.E."/>
            <person name="Hartl D.L."/>
            <person name="Young S.K."/>
            <person name="Kodira C.D."/>
            <person name="Zeng Q."/>
            <person name="Koehrsen M."/>
            <person name="Godfrey P."/>
            <person name="Alvarado L."/>
            <person name="Berlin A."/>
            <person name="Borenstein D."/>
            <person name="Chen Z."/>
            <person name="Engels R."/>
            <person name="Freedman E."/>
            <person name="Gellesch M."/>
            <person name="Goldberg J."/>
            <person name="Griggs A."/>
            <person name="Gujja S."/>
            <person name="Heiman D."/>
            <person name="Hepburn T."/>
            <person name="Howarth C."/>
            <person name="Jen D."/>
            <person name="Larson L."/>
            <person name="Lewis B."/>
            <person name="Mehta T."/>
            <person name="Park D."/>
            <person name="Pearson M."/>
            <person name="Roberts A."/>
            <person name="Saif S."/>
            <person name="Shea T."/>
            <person name="Shenoy N."/>
            <person name="Sisk P."/>
            <person name="Stolte C."/>
            <person name="Sykes S."/>
            <person name="Walk T."/>
            <person name="White J."/>
            <person name="Yandava C."/>
            <person name="Wirth D.F."/>
            <person name="Nusbaum C."/>
            <person name="Birren B."/>
        </authorList>
    </citation>
    <scope>NUCLEOTIDE SEQUENCE [LARGE SCALE GENOMIC DNA]</scope>
    <source>
        <strain evidence="3">RAJ116</strain>
    </source>
</reference>
<keyword evidence="1" id="KW-0472">Membrane</keyword>